<dbReference type="GO" id="GO:0003697">
    <property type="term" value="F:single-stranded DNA binding"/>
    <property type="evidence" value="ECO:0007669"/>
    <property type="project" value="TreeGrafter"/>
</dbReference>
<evidence type="ECO:0000256" key="8">
    <source>
        <dbReference type="ARBA" id="ARBA00023242"/>
    </source>
</evidence>
<evidence type="ECO:0000256" key="11">
    <source>
        <dbReference type="PIRSR" id="PIRSR610347-3"/>
    </source>
</evidence>
<dbReference type="GO" id="GO:0005634">
    <property type="term" value="C:nucleus"/>
    <property type="evidence" value="ECO:0007669"/>
    <property type="project" value="UniProtKB-SubCell"/>
</dbReference>
<evidence type="ECO:0000256" key="6">
    <source>
        <dbReference type="ARBA" id="ARBA00022839"/>
    </source>
</evidence>
<organism evidence="13 14">
    <name type="scientific">Phytophthora kernoviae</name>
    <dbReference type="NCBI Taxonomy" id="325452"/>
    <lineage>
        <taxon>Eukaryota</taxon>
        <taxon>Sar</taxon>
        <taxon>Stramenopiles</taxon>
        <taxon>Oomycota</taxon>
        <taxon>Peronosporomycetes</taxon>
        <taxon>Peronosporales</taxon>
        <taxon>Peronosporaceae</taxon>
        <taxon>Phytophthora</taxon>
    </lineage>
</organism>
<dbReference type="GO" id="GO:0017005">
    <property type="term" value="F:3'-tyrosyl-DNA phosphodiesterase activity"/>
    <property type="evidence" value="ECO:0007669"/>
    <property type="project" value="TreeGrafter"/>
</dbReference>
<sequence length="377" mass="42840">MFDLPWLFAECPRLKDVPVLLVHGERDRQGMTKECKAYANVTPVAPPLPIAYGTHHTKMFVALYPEKVRVAVFTANFLSGDWNTKTQGVWYQDFGLKVMSDSDEEEEKTDDTTANAIDVFDVKNDFEADLVLYLSSLGPQVKLLCGELKRFDFSVARVALVSSVPGVYKGKDMEKYGHLRVRKLLKMFKIPPTDNPLICQRNSLEGWNAGRSIPCPLKNMKPFLHKYLRKWTPPTDLHRQNAMPHIKTYARFDPSDERAGELDWAILSSSNLSKAAWGTFQKNRMQFMIRSYELGVMFLPPLLSRETGGPPTHLVTIGSKLAQHLDAETIDGATCRLPLPYNFPLSSTTYNPKKDEPWVWDLVRESPDIFGSAYILH</sequence>
<evidence type="ECO:0000313" key="13">
    <source>
        <dbReference type="EMBL" id="RLN61946.1"/>
    </source>
</evidence>
<dbReference type="Proteomes" id="UP000277300">
    <property type="component" value="Unassembled WGS sequence"/>
</dbReference>
<keyword evidence="5" id="KW-0378">Hydrolase</keyword>
<accession>A0A3F2RPV7</accession>
<dbReference type="OrthoDB" id="47785at2759"/>
<dbReference type="Proteomes" id="UP000284657">
    <property type="component" value="Unassembled WGS sequence"/>
</dbReference>
<evidence type="ECO:0000256" key="1">
    <source>
        <dbReference type="ARBA" id="ARBA00004123"/>
    </source>
</evidence>
<dbReference type="Gene3D" id="3.30.870.10">
    <property type="entry name" value="Endonuclease Chain A"/>
    <property type="match status" value="3"/>
</dbReference>
<keyword evidence="4" id="KW-0227">DNA damage</keyword>
<keyword evidence="6" id="KW-0269">Exonuclease</keyword>
<protein>
    <recommendedName>
        <fullName evidence="16">Tyrosyl-DNA phosphodiesterase 1</fullName>
    </recommendedName>
</protein>
<evidence type="ECO:0000256" key="3">
    <source>
        <dbReference type="ARBA" id="ARBA00022722"/>
    </source>
</evidence>
<evidence type="ECO:0000256" key="2">
    <source>
        <dbReference type="ARBA" id="ARBA00010205"/>
    </source>
</evidence>
<feature type="active site" description="Proton donor/acceptor" evidence="9">
    <location>
        <position position="245"/>
    </location>
</feature>
<keyword evidence="7" id="KW-0234">DNA repair</keyword>
<dbReference type="EMBL" id="MBDO02000138">
    <property type="protein sequence ID" value="RLN61946.1"/>
    <property type="molecule type" value="Genomic_DNA"/>
</dbReference>
<dbReference type="GO" id="GO:0004527">
    <property type="term" value="F:exonuclease activity"/>
    <property type="evidence" value="ECO:0007669"/>
    <property type="project" value="UniProtKB-KW"/>
</dbReference>
<keyword evidence="8" id="KW-0539">Nucleus</keyword>
<evidence type="ECO:0000313" key="15">
    <source>
        <dbReference type="Proteomes" id="UP000284657"/>
    </source>
</evidence>
<comment type="caution">
    <text evidence="13">The sequence shown here is derived from an EMBL/GenBank/DDBJ whole genome shotgun (WGS) entry which is preliminary data.</text>
</comment>
<dbReference type="InterPro" id="IPR010347">
    <property type="entry name" value="Tdp1"/>
</dbReference>
<feature type="site" description="Interaction with DNA" evidence="11">
    <location>
        <position position="273"/>
    </location>
</feature>
<evidence type="ECO:0000256" key="7">
    <source>
        <dbReference type="ARBA" id="ARBA00023204"/>
    </source>
</evidence>
<dbReference type="SUPFAM" id="SSF56024">
    <property type="entry name" value="Phospholipase D/nuclease"/>
    <property type="match status" value="2"/>
</dbReference>
<evidence type="ECO:0000256" key="4">
    <source>
        <dbReference type="ARBA" id="ARBA00022763"/>
    </source>
</evidence>
<evidence type="ECO:0000313" key="12">
    <source>
        <dbReference type="EMBL" id="RLN47107.1"/>
    </source>
</evidence>
<dbReference type="Pfam" id="PF06087">
    <property type="entry name" value="Tyr-DNA_phospho"/>
    <property type="match status" value="2"/>
</dbReference>
<evidence type="ECO:0000256" key="10">
    <source>
        <dbReference type="PIRSR" id="PIRSR610347-2"/>
    </source>
</evidence>
<dbReference type="PANTHER" id="PTHR12415">
    <property type="entry name" value="TYROSYL-DNA PHOSPHODIESTERASE 1"/>
    <property type="match status" value="1"/>
</dbReference>
<feature type="binding site" evidence="10">
    <location>
        <position position="58"/>
    </location>
    <ligand>
        <name>substrate</name>
    </ligand>
</feature>
<evidence type="ECO:0000256" key="5">
    <source>
        <dbReference type="ARBA" id="ARBA00022801"/>
    </source>
</evidence>
<dbReference type="CDD" id="cd09123">
    <property type="entry name" value="PLDc_Tdp1_2"/>
    <property type="match status" value="1"/>
</dbReference>
<comment type="subcellular location">
    <subcellularLocation>
        <location evidence="1">Nucleus</location>
    </subcellularLocation>
</comment>
<name>A0A3F2RPV7_9STRA</name>
<gene>
    <name evidence="12" type="ORF">BBJ29_008559</name>
    <name evidence="13" type="ORF">BBP00_00005075</name>
</gene>
<evidence type="ECO:0008006" key="16">
    <source>
        <dbReference type="Google" id="ProtNLM"/>
    </source>
</evidence>
<comment type="similarity">
    <text evidence="2">Belongs to the tyrosyl-DNA phosphodiesterase family.</text>
</comment>
<feature type="binding site" evidence="10">
    <location>
        <position position="247"/>
    </location>
    <ligand>
        <name>substrate</name>
    </ligand>
</feature>
<proteinExistence type="inferred from homology"/>
<dbReference type="GO" id="GO:0006281">
    <property type="term" value="P:DNA repair"/>
    <property type="evidence" value="ECO:0007669"/>
    <property type="project" value="UniProtKB-KW"/>
</dbReference>
<evidence type="ECO:0000256" key="9">
    <source>
        <dbReference type="PIRSR" id="PIRSR610347-1"/>
    </source>
</evidence>
<dbReference type="CDD" id="cd09122">
    <property type="entry name" value="PLDc_Tdp1_1"/>
    <property type="match status" value="1"/>
</dbReference>
<dbReference type="EMBL" id="MBAD02002498">
    <property type="protein sequence ID" value="RLN47107.1"/>
    <property type="molecule type" value="Genomic_DNA"/>
</dbReference>
<dbReference type="AlphaFoldDB" id="A0A3F2RPV7"/>
<keyword evidence="3" id="KW-0540">Nuclease</keyword>
<evidence type="ECO:0000313" key="14">
    <source>
        <dbReference type="Proteomes" id="UP000277300"/>
    </source>
</evidence>
<dbReference type="PANTHER" id="PTHR12415:SF0">
    <property type="entry name" value="TYROSYL-DNA PHOSPHODIESTERASE 1"/>
    <property type="match status" value="1"/>
</dbReference>
<feature type="active site" description="Nucleophile" evidence="9">
    <location>
        <position position="56"/>
    </location>
</feature>
<dbReference type="GO" id="GO:0003690">
    <property type="term" value="F:double-stranded DNA binding"/>
    <property type="evidence" value="ECO:0007669"/>
    <property type="project" value="TreeGrafter"/>
</dbReference>
<reference evidence="14 15" key="1">
    <citation type="submission" date="2018-07" db="EMBL/GenBank/DDBJ databases">
        <title>Genome sequencing of oomycete isolates from Chile give support for New Zealand origin for Phytophthora kernoviae and make available the first Nothophytophthora sp. genome.</title>
        <authorList>
            <person name="Studholme D.J."/>
            <person name="Sanfuentes E."/>
            <person name="Panda P."/>
            <person name="Hill R."/>
            <person name="Sambles C."/>
            <person name="Grant M."/>
            <person name="Williams N.M."/>
            <person name="Mcdougal R.L."/>
        </authorList>
    </citation>
    <scope>NUCLEOTIDE SEQUENCE [LARGE SCALE GENOMIC DNA]</scope>
    <source>
        <strain evidence="13">Chile6</strain>
        <strain evidence="12">Chile7</strain>
    </source>
</reference>